<dbReference type="OrthoDB" id="3199616at2"/>
<dbReference type="Pfam" id="PF00534">
    <property type="entry name" value="Glycos_transf_1"/>
    <property type="match status" value="1"/>
</dbReference>
<dbReference type="Proteomes" id="UP000184196">
    <property type="component" value="Unassembled WGS sequence"/>
</dbReference>
<reference evidence="4" key="1">
    <citation type="submission" date="2016-11" db="EMBL/GenBank/DDBJ databases">
        <authorList>
            <person name="Varghese N."/>
            <person name="Submissions S."/>
        </authorList>
    </citation>
    <scope>NUCLEOTIDE SEQUENCE [LARGE SCALE GENOMIC DNA]</scope>
    <source>
        <strain evidence="4">DSM 11792</strain>
    </source>
</reference>
<dbReference type="InterPro" id="IPR001296">
    <property type="entry name" value="Glyco_trans_1"/>
</dbReference>
<name>A0A1M4VFM2_9FIRM</name>
<evidence type="ECO:0000313" key="4">
    <source>
        <dbReference type="Proteomes" id="UP000184196"/>
    </source>
</evidence>
<proteinExistence type="predicted"/>
<accession>A0A1M4VFM2</accession>
<protein>
    <submittedName>
        <fullName evidence="3">Glycosyltransferase involved in cell wall bisynthesis</fullName>
    </submittedName>
</protein>
<dbReference type="InterPro" id="IPR028098">
    <property type="entry name" value="Glyco_trans_4-like_N"/>
</dbReference>
<dbReference type="PANTHER" id="PTHR12526">
    <property type="entry name" value="GLYCOSYLTRANSFERASE"/>
    <property type="match status" value="1"/>
</dbReference>
<organism evidence="3 4">
    <name type="scientific">Desulfofundulus australicus DSM 11792</name>
    <dbReference type="NCBI Taxonomy" id="1121425"/>
    <lineage>
        <taxon>Bacteria</taxon>
        <taxon>Bacillati</taxon>
        <taxon>Bacillota</taxon>
        <taxon>Clostridia</taxon>
        <taxon>Eubacteriales</taxon>
        <taxon>Peptococcaceae</taxon>
        <taxon>Desulfofundulus</taxon>
    </lineage>
</organism>
<sequence length="379" mass="42261">MNGRLLFLTTGLAYGGAETQLVRLATRLRARGWGVRVVSMLPPQAFAEELEAAGIPLATLNMRRGVPDPRALFRLASILRRDRPQVVHSHMVHANLLARLARPLARVPVLVCTAHNINEGGRHREWAYRLTDFFCDLTTQVSQAGLERYVRVGAVPRHKIRFIPNGVDTDHFRPNPEAGARLRHELGLGSAFAWLAVGRIEGAKDYPNMLRAFARVLRERGDTVLLIAGQGSLREEAEQLANQLGLREKVHFLGVRKDVPELMNAADAYVMSSAWEGMPMVLLEAAATGLPIVATDVGGNREVVLDEQSGFLVPPEDLEALARAMLHLMDLSLEERQRMGEFGRRYIEENYSLDRVVDQWEALYMELLGKKGLGKVAEK</sequence>
<dbReference type="EMBL" id="FQUW01000008">
    <property type="protein sequence ID" value="SHE67702.1"/>
    <property type="molecule type" value="Genomic_DNA"/>
</dbReference>
<evidence type="ECO:0000259" key="1">
    <source>
        <dbReference type="Pfam" id="PF00534"/>
    </source>
</evidence>
<dbReference type="SUPFAM" id="SSF53756">
    <property type="entry name" value="UDP-Glycosyltransferase/glycogen phosphorylase"/>
    <property type="match status" value="1"/>
</dbReference>
<keyword evidence="4" id="KW-1185">Reference proteome</keyword>
<dbReference type="GO" id="GO:0016757">
    <property type="term" value="F:glycosyltransferase activity"/>
    <property type="evidence" value="ECO:0007669"/>
    <property type="project" value="InterPro"/>
</dbReference>
<evidence type="ECO:0000313" key="3">
    <source>
        <dbReference type="EMBL" id="SHE67702.1"/>
    </source>
</evidence>
<gene>
    <name evidence="3" type="ORF">SAMN02745218_00649</name>
</gene>
<feature type="domain" description="Glycosyltransferase subfamily 4-like N-terminal" evidence="2">
    <location>
        <begin position="14"/>
        <end position="170"/>
    </location>
</feature>
<dbReference type="Pfam" id="PF13439">
    <property type="entry name" value="Glyco_transf_4"/>
    <property type="match status" value="1"/>
</dbReference>
<feature type="domain" description="Glycosyl transferase family 1" evidence="1">
    <location>
        <begin position="195"/>
        <end position="345"/>
    </location>
</feature>
<evidence type="ECO:0000259" key="2">
    <source>
        <dbReference type="Pfam" id="PF13439"/>
    </source>
</evidence>
<dbReference type="AlphaFoldDB" id="A0A1M4VFM2"/>
<dbReference type="Gene3D" id="3.40.50.2000">
    <property type="entry name" value="Glycogen Phosphorylase B"/>
    <property type="match status" value="2"/>
</dbReference>
<keyword evidence="3" id="KW-0808">Transferase</keyword>